<feature type="region of interest" description="Disordered" evidence="1">
    <location>
        <begin position="33"/>
        <end position="72"/>
    </location>
</feature>
<feature type="compositionally biased region" description="Basic residues" evidence="1">
    <location>
        <begin position="58"/>
        <end position="67"/>
    </location>
</feature>
<evidence type="ECO:0000313" key="3">
    <source>
        <dbReference type="WBParaSite" id="PSAMB.scaffold790size41343.g8728.t1"/>
    </source>
</evidence>
<evidence type="ECO:0000256" key="1">
    <source>
        <dbReference type="SAM" id="MobiDB-lite"/>
    </source>
</evidence>
<reference evidence="3" key="1">
    <citation type="submission" date="2022-11" db="UniProtKB">
        <authorList>
            <consortium name="WormBaseParasite"/>
        </authorList>
    </citation>
    <scope>IDENTIFICATION</scope>
</reference>
<evidence type="ECO:0000313" key="2">
    <source>
        <dbReference type="Proteomes" id="UP000887566"/>
    </source>
</evidence>
<dbReference type="WBParaSite" id="PSAMB.scaffold790size41343.g8728.t1">
    <property type="protein sequence ID" value="PSAMB.scaffold790size41343.g8728.t1"/>
    <property type="gene ID" value="PSAMB.scaffold790size41343.g8728"/>
</dbReference>
<dbReference type="AlphaFoldDB" id="A0A914XEM3"/>
<proteinExistence type="predicted"/>
<protein>
    <submittedName>
        <fullName evidence="3">Uncharacterized protein</fullName>
    </submittedName>
</protein>
<keyword evidence="2" id="KW-1185">Reference proteome</keyword>
<organism evidence="2 3">
    <name type="scientific">Plectus sambesii</name>
    <dbReference type="NCBI Taxonomy" id="2011161"/>
    <lineage>
        <taxon>Eukaryota</taxon>
        <taxon>Metazoa</taxon>
        <taxon>Ecdysozoa</taxon>
        <taxon>Nematoda</taxon>
        <taxon>Chromadorea</taxon>
        <taxon>Plectida</taxon>
        <taxon>Plectina</taxon>
        <taxon>Plectoidea</taxon>
        <taxon>Plectidae</taxon>
        <taxon>Plectus</taxon>
    </lineage>
</organism>
<accession>A0A914XEM3</accession>
<dbReference type="Proteomes" id="UP000887566">
    <property type="component" value="Unplaced"/>
</dbReference>
<sequence>MTRPPPPLMRRNSLKRRNRCRCLDDAPNRRWYQQERRRDGRRLRRKAVLFADGSAGGRSKRPSRPVHPRSIVRDSTTQLVYSQWTSDCSRRLVLAGGGGGKSHLFTT</sequence>
<name>A0A914XEM3_9BILA</name>